<keyword evidence="12" id="KW-1185">Reference proteome</keyword>
<feature type="transmembrane region" description="Helical" evidence="9">
    <location>
        <begin position="293"/>
        <end position="314"/>
    </location>
</feature>
<name>A0A5B8U6P7_9ACTN</name>
<organism evidence="11 12">
    <name type="scientific">Baekduia soli</name>
    <dbReference type="NCBI Taxonomy" id="496014"/>
    <lineage>
        <taxon>Bacteria</taxon>
        <taxon>Bacillati</taxon>
        <taxon>Actinomycetota</taxon>
        <taxon>Thermoleophilia</taxon>
        <taxon>Solirubrobacterales</taxon>
        <taxon>Baekduiaceae</taxon>
        <taxon>Baekduia</taxon>
    </lineage>
</organism>
<comment type="subcellular location">
    <subcellularLocation>
        <location evidence="1">Membrane</location>
        <topology evidence="1">Multi-pass membrane protein</topology>
    </subcellularLocation>
</comment>
<sequence length="395" mass="39855">MDLGLVALVFLAALLGPALSLLARGAIPVVVGQLLAGVVLGRTGLRVIDPAKSDLELLYTLGFATLMFTVGMHVPLHDRRLRTALRTGLVAVAVAVPLAVGAGLAAHALAGGPALVYAVVLVSSSAAVALPVIDETGLSSPAVLAAMTWITIADILATIAIPLVITPSRAGHAAIGALIVSVLVAAVFGVARLLRHAEWVHHARKEGKHRGWAIDLRLSVVVLFGLSWIAQKVGASLLVAGFGTGLVVGAIGGPKRLSREVLGLGQGFLVPLFFVLLGARLDLRALGHDHRAVVLAVLLSALAVAVHVLAAVVIRAPASVGLLATAQVGVPAAVIALGLPAHAFDQGQAAAIFCAALVSIAACAVGAALLRGAALPPAAPPAAPYDAGRLEAQTR</sequence>
<dbReference type="Gene3D" id="1.20.1530.20">
    <property type="match status" value="1"/>
</dbReference>
<feature type="transmembrane region" description="Helical" evidence="9">
    <location>
        <begin position="236"/>
        <end position="254"/>
    </location>
</feature>
<evidence type="ECO:0000313" key="11">
    <source>
        <dbReference type="EMBL" id="QEC48766.1"/>
    </source>
</evidence>
<dbReference type="Pfam" id="PF00999">
    <property type="entry name" value="Na_H_Exchanger"/>
    <property type="match status" value="1"/>
</dbReference>
<feature type="transmembrane region" description="Helical" evidence="9">
    <location>
        <begin position="88"/>
        <end position="108"/>
    </location>
</feature>
<keyword evidence="6 9" id="KW-1133">Transmembrane helix</keyword>
<dbReference type="Proteomes" id="UP000321805">
    <property type="component" value="Chromosome"/>
</dbReference>
<dbReference type="EMBL" id="CP042430">
    <property type="protein sequence ID" value="QEC48766.1"/>
    <property type="molecule type" value="Genomic_DNA"/>
</dbReference>
<accession>A0A5B8U6P7</accession>
<keyword evidence="7" id="KW-0406">Ion transport</keyword>
<feature type="transmembrane region" description="Helical" evidence="9">
    <location>
        <begin position="321"/>
        <end position="343"/>
    </location>
</feature>
<evidence type="ECO:0000256" key="2">
    <source>
        <dbReference type="ARBA" id="ARBA00005551"/>
    </source>
</evidence>
<dbReference type="PANTHER" id="PTHR43562">
    <property type="entry name" value="NAPA-TYPE SODIUM/HYDROGEN ANTIPORTER"/>
    <property type="match status" value="1"/>
</dbReference>
<evidence type="ECO:0000256" key="4">
    <source>
        <dbReference type="ARBA" id="ARBA00022449"/>
    </source>
</evidence>
<keyword evidence="5 9" id="KW-0812">Transmembrane</keyword>
<evidence type="ECO:0000256" key="7">
    <source>
        <dbReference type="ARBA" id="ARBA00023065"/>
    </source>
</evidence>
<dbReference type="InterPro" id="IPR006153">
    <property type="entry name" value="Cation/H_exchanger_TM"/>
</dbReference>
<evidence type="ECO:0000256" key="9">
    <source>
        <dbReference type="SAM" id="Phobius"/>
    </source>
</evidence>
<dbReference type="InterPro" id="IPR038770">
    <property type="entry name" value="Na+/solute_symporter_sf"/>
</dbReference>
<evidence type="ECO:0000256" key="6">
    <source>
        <dbReference type="ARBA" id="ARBA00022989"/>
    </source>
</evidence>
<dbReference type="RefSeq" id="WP_146920669.1">
    <property type="nucleotide sequence ID" value="NZ_CP042430.1"/>
</dbReference>
<comment type="similarity">
    <text evidence="2">Belongs to the monovalent cation:proton antiporter 2 (CPA2) transporter (TC 2.A.37) family.</text>
</comment>
<dbReference type="KEGG" id="bsol:FSW04_15095"/>
<dbReference type="GO" id="GO:0015297">
    <property type="term" value="F:antiporter activity"/>
    <property type="evidence" value="ECO:0007669"/>
    <property type="project" value="UniProtKB-KW"/>
</dbReference>
<evidence type="ECO:0000256" key="3">
    <source>
        <dbReference type="ARBA" id="ARBA00022448"/>
    </source>
</evidence>
<keyword evidence="3" id="KW-0813">Transport</keyword>
<keyword evidence="8 9" id="KW-0472">Membrane</keyword>
<feature type="transmembrane region" description="Helical" evidence="9">
    <location>
        <begin position="142"/>
        <end position="165"/>
    </location>
</feature>
<evidence type="ECO:0000313" key="12">
    <source>
        <dbReference type="Proteomes" id="UP000321805"/>
    </source>
</evidence>
<feature type="transmembrane region" description="Helical" evidence="9">
    <location>
        <begin position="349"/>
        <end position="370"/>
    </location>
</feature>
<feature type="transmembrane region" description="Helical" evidence="9">
    <location>
        <begin position="261"/>
        <end position="281"/>
    </location>
</feature>
<evidence type="ECO:0000256" key="5">
    <source>
        <dbReference type="ARBA" id="ARBA00022692"/>
    </source>
</evidence>
<dbReference type="GO" id="GO:1902600">
    <property type="term" value="P:proton transmembrane transport"/>
    <property type="evidence" value="ECO:0007669"/>
    <property type="project" value="InterPro"/>
</dbReference>
<proteinExistence type="inferred from homology"/>
<feature type="transmembrane region" description="Helical" evidence="9">
    <location>
        <begin position="171"/>
        <end position="191"/>
    </location>
</feature>
<keyword evidence="4" id="KW-0050">Antiport</keyword>
<dbReference type="AlphaFoldDB" id="A0A5B8U6P7"/>
<feature type="transmembrane region" description="Helical" evidence="9">
    <location>
        <begin position="114"/>
        <end position="133"/>
    </location>
</feature>
<evidence type="ECO:0000256" key="8">
    <source>
        <dbReference type="ARBA" id="ARBA00023136"/>
    </source>
</evidence>
<feature type="domain" description="Cation/H+ exchanger transmembrane" evidence="10">
    <location>
        <begin position="11"/>
        <end position="361"/>
    </location>
</feature>
<dbReference type="PANTHER" id="PTHR43562:SF1">
    <property type="entry name" value="NA(+)_H(+) ANTIPORTER YJBQ-RELATED"/>
    <property type="match status" value="1"/>
</dbReference>
<reference evidence="11 12" key="1">
    <citation type="journal article" date="2018" name="J. Microbiol.">
        <title>Baekduia soli gen. nov., sp. nov., a novel bacterium isolated from the soil of Baekdu Mountain and proposal of a novel family name, Baekduiaceae fam. nov.</title>
        <authorList>
            <person name="An D.S."/>
            <person name="Siddiqi M.Z."/>
            <person name="Kim K.H."/>
            <person name="Yu H.S."/>
            <person name="Im W.T."/>
        </authorList>
    </citation>
    <scope>NUCLEOTIDE SEQUENCE [LARGE SCALE GENOMIC DNA]</scope>
    <source>
        <strain evidence="11 12">BR7-21</strain>
    </source>
</reference>
<dbReference type="OrthoDB" id="4413712at2"/>
<evidence type="ECO:0000256" key="1">
    <source>
        <dbReference type="ARBA" id="ARBA00004141"/>
    </source>
</evidence>
<protein>
    <submittedName>
        <fullName evidence="11">Cation:proton antiporter</fullName>
    </submittedName>
</protein>
<gene>
    <name evidence="11" type="ORF">FSW04_15095</name>
</gene>
<evidence type="ECO:0000259" key="10">
    <source>
        <dbReference type="Pfam" id="PF00999"/>
    </source>
</evidence>
<dbReference type="GO" id="GO:0016020">
    <property type="term" value="C:membrane"/>
    <property type="evidence" value="ECO:0007669"/>
    <property type="project" value="UniProtKB-SubCell"/>
</dbReference>
<feature type="transmembrane region" description="Helical" evidence="9">
    <location>
        <begin position="56"/>
        <end position="76"/>
    </location>
</feature>